<evidence type="ECO:0000256" key="7">
    <source>
        <dbReference type="PROSITE-ProRule" id="PRU00175"/>
    </source>
</evidence>
<dbReference type="InterPro" id="IPR000330">
    <property type="entry name" value="SNF2_N"/>
</dbReference>
<dbReference type="PROSITE" id="PS51194">
    <property type="entry name" value="HELICASE_CTER"/>
    <property type="match status" value="1"/>
</dbReference>
<feature type="compositionally biased region" description="Polar residues" evidence="9">
    <location>
        <begin position="33"/>
        <end position="43"/>
    </location>
</feature>
<keyword evidence="1" id="KW-0479">Metal-binding</keyword>
<feature type="coiled-coil region" evidence="8">
    <location>
        <begin position="1037"/>
        <end position="1078"/>
    </location>
</feature>
<feature type="region of interest" description="Disordered" evidence="9">
    <location>
        <begin position="1"/>
        <end position="63"/>
    </location>
</feature>
<feature type="domain" description="Helicase ATP-binding" evidence="11">
    <location>
        <begin position="357"/>
        <end position="559"/>
    </location>
</feature>
<dbReference type="InterPro" id="IPR059033">
    <property type="entry name" value="C144_05_dom"/>
</dbReference>
<dbReference type="FunFam" id="3.40.50.300:FF:001870">
    <property type="entry name" value="SNF2 family helicase/ATPase, putative"/>
    <property type="match status" value="1"/>
</dbReference>
<dbReference type="GO" id="GO:0004386">
    <property type="term" value="F:helicase activity"/>
    <property type="evidence" value="ECO:0007669"/>
    <property type="project" value="UniProtKB-KW"/>
</dbReference>
<dbReference type="GO" id="GO:0061630">
    <property type="term" value="F:ubiquitin protein ligase activity"/>
    <property type="evidence" value="ECO:0007669"/>
    <property type="project" value="TreeGrafter"/>
</dbReference>
<dbReference type="InterPro" id="IPR001650">
    <property type="entry name" value="Helicase_C-like"/>
</dbReference>
<name>A0A8T9BEH0_9HELO</name>
<dbReference type="Gene3D" id="3.30.40.10">
    <property type="entry name" value="Zinc/RING finger domain, C3HC4 (zinc finger)"/>
    <property type="match status" value="1"/>
</dbReference>
<dbReference type="GO" id="GO:0008270">
    <property type="term" value="F:zinc ion binding"/>
    <property type="evidence" value="ECO:0007669"/>
    <property type="project" value="UniProtKB-KW"/>
</dbReference>
<evidence type="ECO:0000259" key="10">
    <source>
        <dbReference type="PROSITE" id="PS50089"/>
    </source>
</evidence>
<evidence type="ECO:0000256" key="3">
    <source>
        <dbReference type="ARBA" id="ARBA00022771"/>
    </source>
</evidence>
<dbReference type="InterPro" id="IPR038718">
    <property type="entry name" value="SNF2-like_sf"/>
</dbReference>
<reference evidence="13 14" key="1">
    <citation type="submission" date="2018-05" db="EMBL/GenBank/DDBJ databases">
        <title>Whole genome sequencing for identification of molecular markers to develop diagnostic detection tools for the regulated plant pathogen Lachnellula willkommii.</title>
        <authorList>
            <person name="Giroux E."/>
            <person name="Bilodeau G."/>
        </authorList>
    </citation>
    <scope>NUCLEOTIDE SEQUENCE [LARGE SCALE GENOMIC DNA]</scope>
    <source>
        <strain evidence="13 14">CBS 203.66</strain>
    </source>
</reference>
<evidence type="ECO:0000256" key="6">
    <source>
        <dbReference type="ARBA" id="ARBA00022840"/>
    </source>
</evidence>
<evidence type="ECO:0000256" key="5">
    <source>
        <dbReference type="ARBA" id="ARBA00022833"/>
    </source>
</evidence>
<dbReference type="Pfam" id="PF13920">
    <property type="entry name" value="zf-C3HC4_3"/>
    <property type="match status" value="1"/>
</dbReference>
<evidence type="ECO:0000256" key="2">
    <source>
        <dbReference type="ARBA" id="ARBA00022741"/>
    </source>
</evidence>
<dbReference type="SUPFAM" id="SSF57850">
    <property type="entry name" value="RING/U-box"/>
    <property type="match status" value="1"/>
</dbReference>
<dbReference type="PANTHER" id="PTHR45865">
    <property type="entry name" value="E3 UBIQUITIN-PROTEIN LIGASE SHPRH FAMILY MEMBER"/>
    <property type="match status" value="1"/>
</dbReference>
<dbReference type="GO" id="GO:0005524">
    <property type="term" value="F:ATP binding"/>
    <property type="evidence" value="ECO:0007669"/>
    <property type="project" value="InterPro"/>
</dbReference>
<organism evidence="13 14">
    <name type="scientific">Lachnellula arida</name>
    <dbReference type="NCBI Taxonomy" id="1316785"/>
    <lineage>
        <taxon>Eukaryota</taxon>
        <taxon>Fungi</taxon>
        <taxon>Dikarya</taxon>
        <taxon>Ascomycota</taxon>
        <taxon>Pezizomycotina</taxon>
        <taxon>Leotiomycetes</taxon>
        <taxon>Helotiales</taxon>
        <taxon>Lachnaceae</taxon>
        <taxon>Lachnellula</taxon>
    </lineage>
</organism>
<dbReference type="SUPFAM" id="SSF52540">
    <property type="entry name" value="P-loop containing nucleoside triphosphate hydrolases"/>
    <property type="match status" value="2"/>
</dbReference>
<dbReference type="EMBL" id="QGMF01000171">
    <property type="protein sequence ID" value="TVY18444.1"/>
    <property type="molecule type" value="Genomic_DNA"/>
</dbReference>
<keyword evidence="14" id="KW-1185">Reference proteome</keyword>
<evidence type="ECO:0000259" key="11">
    <source>
        <dbReference type="PROSITE" id="PS51192"/>
    </source>
</evidence>
<evidence type="ECO:0000259" key="12">
    <source>
        <dbReference type="PROSITE" id="PS51194"/>
    </source>
</evidence>
<dbReference type="SMART" id="SM00487">
    <property type="entry name" value="DEXDc"/>
    <property type="match status" value="1"/>
</dbReference>
<evidence type="ECO:0000256" key="9">
    <source>
        <dbReference type="SAM" id="MobiDB-lite"/>
    </source>
</evidence>
<dbReference type="Gene3D" id="3.40.50.10810">
    <property type="entry name" value="Tandem AAA-ATPase domain"/>
    <property type="match status" value="1"/>
</dbReference>
<dbReference type="PROSITE" id="PS00518">
    <property type="entry name" value="ZF_RING_1"/>
    <property type="match status" value="1"/>
</dbReference>
<feature type="region of interest" description="Disordered" evidence="9">
    <location>
        <begin position="77"/>
        <end position="100"/>
    </location>
</feature>
<dbReference type="SMART" id="SM00184">
    <property type="entry name" value="RING"/>
    <property type="match status" value="1"/>
</dbReference>
<feature type="region of interest" description="Disordered" evidence="9">
    <location>
        <begin position="756"/>
        <end position="787"/>
    </location>
</feature>
<evidence type="ECO:0000313" key="14">
    <source>
        <dbReference type="Proteomes" id="UP000469559"/>
    </source>
</evidence>
<dbReference type="InterPro" id="IPR001841">
    <property type="entry name" value="Znf_RING"/>
</dbReference>
<dbReference type="PROSITE" id="PS51192">
    <property type="entry name" value="HELICASE_ATP_BIND_1"/>
    <property type="match status" value="1"/>
</dbReference>
<dbReference type="InterPro" id="IPR014001">
    <property type="entry name" value="Helicase_ATP-bd"/>
</dbReference>
<dbReference type="CDD" id="cd18793">
    <property type="entry name" value="SF2_C_SNF"/>
    <property type="match status" value="1"/>
</dbReference>
<dbReference type="InterPro" id="IPR017907">
    <property type="entry name" value="Znf_RING_CS"/>
</dbReference>
<feature type="domain" description="RING-type" evidence="10">
    <location>
        <begin position="1148"/>
        <end position="1186"/>
    </location>
</feature>
<keyword evidence="5" id="KW-0862">Zinc</keyword>
<dbReference type="PROSITE" id="PS50089">
    <property type="entry name" value="ZF_RING_2"/>
    <property type="match status" value="1"/>
</dbReference>
<dbReference type="InterPro" id="IPR013083">
    <property type="entry name" value="Znf_RING/FYVE/PHD"/>
</dbReference>
<keyword evidence="13" id="KW-0347">Helicase</keyword>
<dbReference type="GO" id="GO:0016787">
    <property type="term" value="F:hydrolase activity"/>
    <property type="evidence" value="ECO:0007669"/>
    <property type="project" value="UniProtKB-KW"/>
</dbReference>
<dbReference type="Proteomes" id="UP000469559">
    <property type="component" value="Unassembled WGS sequence"/>
</dbReference>
<protein>
    <submittedName>
        <fullName evidence="13">Putative ATP-dependent helicase</fullName>
    </submittedName>
</protein>
<dbReference type="GO" id="GO:0000209">
    <property type="term" value="P:protein polyubiquitination"/>
    <property type="evidence" value="ECO:0007669"/>
    <property type="project" value="TreeGrafter"/>
</dbReference>
<dbReference type="InterPro" id="IPR052583">
    <property type="entry name" value="ATP-helicase/E3_Ub-Ligase"/>
</dbReference>
<evidence type="ECO:0000256" key="1">
    <source>
        <dbReference type="ARBA" id="ARBA00022723"/>
    </source>
</evidence>
<dbReference type="Pfam" id="PF00271">
    <property type="entry name" value="Helicase_C"/>
    <property type="match status" value="1"/>
</dbReference>
<keyword evidence="6" id="KW-0067">ATP-binding</keyword>
<evidence type="ECO:0000256" key="8">
    <source>
        <dbReference type="SAM" id="Coils"/>
    </source>
</evidence>
<accession>A0A8T9BEH0</accession>
<keyword evidence="2" id="KW-0547">Nucleotide-binding</keyword>
<evidence type="ECO:0000313" key="13">
    <source>
        <dbReference type="EMBL" id="TVY18444.1"/>
    </source>
</evidence>
<dbReference type="GO" id="GO:0005634">
    <property type="term" value="C:nucleus"/>
    <property type="evidence" value="ECO:0007669"/>
    <property type="project" value="TreeGrafter"/>
</dbReference>
<keyword evidence="4" id="KW-0378">Hydrolase</keyword>
<dbReference type="InterPro" id="IPR049730">
    <property type="entry name" value="SNF2/RAD54-like_C"/>
</dbReference>
<dbReference type="InterPro" id="IPR027417">
    <property type="entry name" value="P-loop_NTPase"/>
</dbReference>
<dbReference type="Pfam" id="PF26021">
    <property type="entry name" value="Ferritin_C144_05"/>
    <property type="match status" value="1"/>
</dbReference>
<dbReference type="CDD" id="cd18070">
    <property type="entry name" value="DEXQc_SHPRH"/>
    <property type="match status" value="1"/>
</dbReference>
<dbReference type="PANTHER" id="PTHR45865:SF1">
    <property type="entry name" value="E3 UBIQUITIN-PROTEIN LIGASE SHPRH"/>
    <property type="match status" value="1"/>
</dbReference>
<dbReference type="GO" id="GO:0006974">
    <property type="term" value="P:DNA damage response"/>
    <property type="evidence" value="ECO:0007669"/>
    <property type="project" value="TreeGrafter"/>
</dbReference>
<keyword evidence="3 7" id="KW-0863">Zinc-finger</keyword>
<feature type="domain" description="Helicase C-terminal" evidence="12">
    <location>
        <begin position="1258"/>
        <end position="1432"/>
    </location>
</feature>
<evidence type="ECO:0000256" key="4">
    <source>
        <dbReference type="ARBA" id="ARBA00022801"/>
    </source>
</evidence>
<keyword evidence="8" id="KW-0175">Coiled coil</keyword>
<dbReference type="FunFam" id="3.40.50.10810:FF:000059">
    <property type="entry name" value="SNF2 family helicase/ATPase, putative"/>
    <property type="match status" value="1"/>
</dbReference>
<dbReference type="Gene3D" id="3.40.50.300">
    <property type="entry name" value="P-loop containing nucleotide triphosphate hydrolases"/>
    <property type="match status" value="1"/>
</dbReference>
<comment type="caution">
    <text evidence="13">The sequence shown here is derived from an EMBL/GenBank/DDBJ whole genome shotgun (WGS) entry which is preliminary data.</text>
</comment>
<proteinExistence type="predicted"/>
<dbReference type="OrthoDB" id="5330228at2759"/>
<sequence length="1496" mass="168327">MGRTKQTARKAPAGFRLGIGGPSYRPLSYADEPSSSSTFSTPQNDRDFVASSSSGLPPMEKSGGIRELPDALINFVSGTHPASEPPRKKRKTSSAHASDAETELDHIIVNQSSWDIKCVGSKLSTFDRIIERINVRPCVHWTRSRPDYILIMNDAEQCVFHAPLPQGSRGFEDVLLALEVDRDSTKWAKAQGKLWTEFGLELSQQDGVDSFRIVFTVKWNITTSPFYITQATAKVKVLPKVLGAYFPDQSVTSIDKWSPQDFYQSVHSPGNNDPVAASLRVDELESNLYPFQKRAVQWLLRKEGFEWSDTHDRVIESSTTQDSTLPVSFIEATDAQGQKCYVSHLFGLVTLDPTPFREPEQGLKGGILAEEMGLGKTVEMISLITLNKRSKQLESSVFDIFTGQNVRPTSSTLIIAPPAIALQWISEIGKHAPYLSVMHYQGIKAHSKMSPSELLDALASTDIVISSYGVLATEINFTQLNPEKTLRNASKYPRPKSPLMALQFFRVVMDEAQMIESGVSNAAIVARMVPRVNAWCVTGTPVRKDVKDLLGHLVFLRYEPFASTKHVWSSLISSHKPEFRKVFGAIALRHSKQKVREELRLPAQRRYVITMPFTPIEEQHYQELFKQMCEELGLNHQGEPLTDDWNPESFAEEMRRWLVRLRQTALHPEVGGRNRRALGNKDGPLRTVDQVLEVMMEQTDLAIRTDQRALLTSKMKRGQLFENSPQVKQALEIWEEAANEATTIVEDCREQLRLETARNVADGSSPAMEEQRGAGSESESSELDEVDPSSRLGAFRIRLRAALEIQHMATFFCANAHFQIKSNEEMTKPESPEFEALEKLETDGYESAKRMRREILQEVEAPLPKLQQALIYGKSDRLMKRISKKSCSQSFVQVPEFPSNPPKGGLESRRIMEQLHTLATALDAQANQLDEWREQTVQFLLRPLVDEDEGVEITGDEYEESTKTQDEVIVYVQALRAVIADRYDALTGQENKLTEYDELLAARKHIKPAKELGSLRGIISELRGLATSLRPDAQNGNARAQNELSIIETQLNATQKQLSEQTKANTALEKELDQFTNVMNTRLEYYKQLQQVSDMVAPLEEQNHEVLLGRLLKDEEKLARKIASAKSKRRYLAHLRMEATNPQEQRICVICRDSFEVGALTVCGHQYCKECIGLWWSAHRNCPVCKKKLTQADLHEITYKPQVLSIEAEDVQSASQERTSPSSSSKKSAIYSDISKSKLAEIKNIDLDGPSFTTKVDTLARHLIWLRSSDPGAKSIIYSQFKEFLTVLARAFERFRIGYSSIDKPNGIEKFKQDPSVECFLLHARAHSSGLNLVNASHVFLCEPLLNTALELQAIARVDRIGQQQETNVWLYLVDGTVEESIHQLSVKRRMEHIGQRLLRGKGKARESDPAEFLDTNLEEANSLELQQASLSGLLAKGGKGGEMVEQEDLWDCLFGGVSQKAGERTLENSDLMFDAEVSRHLRAEAAQERLDGLLS</sequence>
<gene>
    <name evidence="13" type="primary">SPAC144.05</name>
    <name evidence="13" type="ORF">LARI1_G004694</name>
</gene>
<dbReference type="Pfam" id="PF00176">
    <property type="entry name" value="SNF2-rel_dom"/>
    <property type="match status" value="1"/>
</dbReference>